<keyword evidence="2" id="KW-1185">Reference proteome</keyword>
<reference evidence="1 2" key="1">
    <citation type="submission" date="2024-03" db="EMBL/GenBank/DDBJ databases">
        <title>High-quality draft genome sequence of Oceanobacter sp. wDCs-4.</title>
        <authorList>
            <person name="Dong C."/>
        </authorList>
    </citation>
    <scope>NUCLEOTIDE SEQUENCE [LARGE SCALE GENOMIC DNA]</scope>
    <source>
        <strain evidence="2">wDCs-4</strain>
    </source>
</reference>
<organism evidence="1 2">
    <name type="scientific">Oceanobacter antarcticus</name>
    <dbReference type="NCBI Taxonomy" id="3133425"/>
    <lineage>
        <taxon>Bacteria</taxon>
        <taxon>Pseudomonadati</taxon>
        <taxon>Pseudomonadota</taxon>
        <taxon>Gammaproteobacteria</taxon>
        <taxon>Oceanospirillales</taxon>
        <taxon>Oceanospirillaceae</taxon>
        <taxon>Oceanobacter</taxon>
    </lineage>
</organism>
<comment type="caution">
    <text evidence="1">The sequence shown here is derived from an EMBL/GenBank/DDBJ whole genome shotgun (WGS) entry which is preliminary data.</text>
</comment>
<sequence>MFTAFSPELLVFLRQLQENNNKAWFEQHKSDYELQVRGPALAFIAAMEMEIRAISPYYEAVAKKVGGSLMRPYRDTRFAKDKTPYKLNVGIQFRHESGKDIHAPGFYLHIAADEIFVGVGVWHPDSVALGKIRDALAERPARYLDAIGDNDFQQYFRLDGDSLIRPPKGYDKDHPQIDELKRKDFIALAALDEETLYQPDCCDQIARRFRAASNFQGWLCDALGLRY</sequence>
<proteinExistence type="predicted"/>
<dbReference type="Pfam" id="PF09365">
    <property type="entry name" value="DUF2461"/>
    <property type="match status" value="1"/>
</dbReference>
<dbReference type="RefSeq" id="WP_416205147.1">
    <property type="nucleotide sequence ID" value="NZ_JBBKTX010000004.1"/>
</dbReference>
<protein>
    <submittedName>
        <fullName evidence="1">DUF2461 domain-containing protein</fullName>
    </submittedName>
</protein>
<dbReference type="EMBL" id="JBBKTX010000004">
    <property type="protein sequence ID" value="MFK4751771.1"/>
    <property type="molecule type" value="Genomic_DNA"/>
</dbReference>
<dbReference type="PANTHER" id="PTHR36452">
    <property type="entry name" value="CHROMOSOME 12, WHOLE GENOME SHOTGUN SEQUENCE"/>
    <property type="match status" value="1"/>
</dbReference>
<evidence type="ECO:0000313" key="2">
    <source>
        <dbReference type="Proteomes" id="UP001620597"/>
    </source>
</evidence>
<dbReference type="InterPro" id="IPR012808">
    <property type="entry name" value="CHP02453"/>
</dbReference>
<dbReference type="InterPro" id="IPR015996">
    <property type="entry name" value="UCP028451"/>
</dbReference>
<evidence type="ECO:0000313" key="1">
    <source>
        <dbReference type="EMBL" id="MFK4751771.1"/>
    </source>
</evidence>
<gene>
    <name evidence="1" type="ORF">WG929_05020</name>
</gene>
<dbReference type="PANTHER" id="PTHR36452:SF1">
    <property type="entry name" value="DUF2461 DOMAIN-CONTAINING PROTEIN"/>
    <property type="match status" value="1"/>
</dbReference>
<name>A0ABW8NFQ0_9GAMM</name>
<dbReference type="PIRSF" id="PIRSF028451">
    <property type="entry name" value="UCP028451"/>
    <property type="match status" value="1"/>
</dbReference>
<dbReference type="Proteomes" id="UP001620597">
    <property type="component" value="Unassembled WGS sequence"/>
</dbReference>
<dbReference type="NCBIfam" id="TIGR02453">
    <property type="entry name" value="TIGR02453 family protein"/>
    <property type="match status" value="1"/>
</dbReference>
<accession>A0ABW8NFQ0</accession>